<keyword evidence="31" id="KW-1185">Reference proteome</keyword>
<feature type="transmembrane region" description="Helical" evidence="26">
    <location>
        <begin position="130"/>
        <end position="152"/>
    </location>
</feature>
<dbReference type="Gene3D" id="1.10.510.10">
    <property type="entry name" value="Transferase(Phosphotransferase) domain 1"/>
    <property type="match status" value="2"/>
</dbReference>
<dbReference type="OrthoDB" id="69842at2759"/>
<evidence type="ECO:0000256" key="27">
    <source>
        <dbReference type="SAM" id="SignalP"/>
    </source>
</evidence>
<evidence type="ECO:0000256" key="2">
    <source>
        <dbReference type="ARBA" id="ARBA00001946"/>
    </source>
</evidence>
<feature type="signal peptide" evidence="27">
    <location>
        <begin position="1"/>
        <end position="26"/>
    </location>
</feature>
<evidence type="ECO:0000256" key="8">
    <source>
        <dbReference type="ARBA" id="ARBA00022692"/>
    </source>
</evidence>
<evidence type="ECO:0000256" key="12">
    <source>
        <dbReference type="ARBA" id="ARBA00022777"/>
    </source>
</evidence>
<dbReference type="InterPro" id="IPR000333">
    <property type="entry name" value="TGFB_receptor"/>
</dbReference>
<sequence length="457" mass="50808">MSCMMLTGTMILSVLVTLTFRSSSCAEEKPKLSAGLYKCVCEGMFCGGEDQCVGQQCFASLSINDGHPVYQKGCFQVYEQSKLTCKTPPSADQTVECCHGNLCNMNITAQLPPKGKSQQGTELGYNVKTLVIVVLAPVIVMIIASMMTVLILRKLHQNQMQRLNAREVEYGAIDGLIASNVGDNTLANLLDHSCTSGSGSGLPFLIQRTVARQITLVECVGKGRFGEVWQGQWQGENVAVKIFSSRDERSWFRETEIYNSVLLRNENILGFIASDMTSRNSSTQLWLITHYHEAGSLYDYLQHTTLDTADCLRLSLSTASGLTHLHTEIIGTQGKVAIAHRDLKSKNILVKENGQCCIADLGLAVMHSQCIVEDYKPPFYDLVPNDPGFDDMKKVICLDQQRPNIPNRWFSDPTLTSLAKVMKECWYHNPSARLTALRIRKTLTKIDSSFDKVKMDH</sequence>
<comment type="catalytic activity">
    <reaction evidence="22">
        <text>L-seryl-[receptor-protein] + ATP = O-phospho-L-seryl-[receptor-protein] + ADP + H(+)</text>
        <dbReference type="Rhea" id="RHEA:18673"/>
        <dbReference type="Rhea" id="RHEA-COMP:11022"/>
        <dbReference type="Rhea" id="RHEA-COMP:11023"/>
        <dbReference type="ChEBI" id="CHEBI:15378"/>
        <dbReference type="ChEBI" id="CHEBI:29999"/>
        <dbReference type="ChEBI" id="CHEBI:30616"/>
        <dbReference type="ChEBI" id="CHEBI:83421"/>
        <dbReference type="ChEBI" id="CHEBI:456216"/>
        <dbReference type="EC" id="2.7.11.30"/>
    </reaction>
</comment>
<feature type="binding site" evidence="24">
    <location>
        <position position="241"/>
    </location>
    <ligand>
        <name>ATP</name>
        <dbReference type="ChEBI" id="CHEBI:30616"/>
    </ligand>
</feature>
<keyword evidence="18" id="KW-0325">Glycoprotein</keyword>
<evidence type="ECO:0000313" key="30">
    <source>
        <dbReference type="EMBL" id="GCC22047.1"/>
    </source>
</evidence>
<feature type="chain" id="PRO_5019247089" description="Activin receptor type-1" evidence="27">
    <location>
        <begin position="27"/>
        <end position="457"/>
    </location>
</feature>
<keyword evidence="15 26" id="KW-1133">Transmembrane helix</keyword>
<comment type="catalytic activity">
    <reaction evidence="23">
        <text>L-threonyl-[receptor-protein] + ATP = O-phospho-L-threonyl-[receptor-protein] + ADP + H(+)</text>
        <dbReference type="Rhea" id="RHEA:44880"/>
        <dbReference type="Rhea" id="RHEA-COMP:11024"/>
        <dbReference type="Rhea" id="RHEA-COMP:11025"/>
        <dbReference type="ChEBI" id="CHEBI:15378"/>
        <dbReference type="ChEBI" id="CHEBI:30013"/>
        <dbReference type="ChEBI" id="CHEBI:30616"/>
        <dbReference type="ChEBI" id="CHEBI:61977"/>
        <dbReference type="ChEBI" id="CHEBI:456216"/>
        <dbReference type="EC" id="2.7.11.30"/>
    </reaction>
</comment>
<evidence type="ECO:0000256" key="10">
    <source>
        <dbReference type="ARBA" id="ARBA00022729"/>
    </source>
</evidence>
<accession>A0A401RV67</accession>
<name>A0A401RV67_CHIPU</name>
<evidence type="ECO:0000256" key="24">
    <source>
        <dbReference type="PROSITE-ProRule" id="PRU10141"/>
    </source>
</evidence>
<evidence type="ECO:0000256" key="16">
    <source>
        <dbReference type="ARBA" id="ARBA00023136"/>
    </source>
</evidence>
<dbReference type="InterPro" id="IPR017441">
    <property type="entry name" value="Protein_kinase_ATP_BS"/>
</dbReference>
<dbReference type="InterPro" id="IPR000719">
    <property type="entry name" value="Prot_kinase_dom"/>
</dbReference>
<comment type="similarity">
    <text evidence="4">Belongs to the protein kinase superfamily. TKL Ser/Thr protein kinase family. TGFB receptor subfamily.</text>
</comment>
<dbReference type="InterPro" id="IPR000472">
    <property type="entry name" value="Activin_recp"/>
</dbReference>
<dbReference type="Pfam" id="PF01064">
    <property type="entry name" value="Activin_recp"/>
    <property type="match status" value="1"/>
</dbReference>
<evidence type="ECO:0000259" key="29">
    <source>
        <dbReference type="PROSITE" id="PS51256"/>
    </source>
</evidence>
<evidence type="ECO:0000256" key="19">
    <source>
        <dbReference type="ARBA" id="ARBA00023211"/>
    </source>
</evidence>
<dbReference type="GO" id="GO:0046872">
    <property type="term" value="F:metal ion binding"/>
    <property type="evidence" value="ECO:0007669"/>
    <property type="project" value="UniProtKB-KW"/>
</dbReference>
<evidence type="ECO:0000313" key="31">
    <source>
        <dbReference type="Proteomes" id="UP000287033"/>
    </source>
</evidence>
<evidence type="ECO:0000256" key="11">
    <source>
        <dbReference type="ARBA" id="ARBA00022741"/>
    </source>
</evidence>
<evidence type="ECO:0000259" key="28">
    <source>
        <dbReference type="PROSITE" id="PS50011"/>
    </source>
</evidence>
<keyword evidence="10 27" id="KW-0732">Signal</keyword>
<evidence type="ECO:0000256" key="15">
    <source>
        <dbReference type="ARBA" id="ARBA00022989"/>
    </source>
</evidence>
<evidence type="ECO:0000256" key="6">
    <source>
        <dbReference type="ARBA" id="ARBA00022527"/>
    </source>
</evidence>
<dbReference type="GO" id="GO:0007179">
    <property type="term" value="P:transforming growth factor beta receptor signaling pathway"/>
    <property type="evidence" value="ECO:0007669"/>
    <property type="project" value="TreeGrafter"/>
</dbReference>
<keyword evidence="16 26" id="KW-0472">Membrane</keyword>
<dbReference type="PANTHER" id="PTHR23255">
    <property type="entry name" value="TRANSFORMING GROWTH FACTOR-BETA RECEPTOR TYPE I AND II"/>
    <property type="match status" value="1"/>
</dbReference>
<evidence type="ECO:0000256" key="21">
    <source>
        <dbReference type="ARBA" id="ARBA00041365"/>
    </source>
</evidence>
<evidence type="ECO:0000256" key="9">
    <source>
        <dbReference type="ARBA" id="ARBA00022723"/>
    </source>
</evidence>
<keyword evidence="7" id="KW-0808">Transferase</keyword>
<protein>
    <recommendedName>
        <fullName evidence="20">Activin receptor type-1</fullName>
        <ecNumber evidence="5">2.7.11.30</ecNumber>
    </recommendedName>
    <alternativeName>
        <fullName evidence="21">Activin receptor type I</fullName>
    </alternativeName>
</protein>
<gene>
    <name evidence="30" type="ORF">chiPu_0000431</name>
</gene>
<evidence type="ECO:0000256" key="14">
    <source>
        <dbReference type="ARBA" id="ARBA00022842"/>
    </source>
</evidence>
<keyword evidence="19" id="KW-0464">Manganese</keyword>
<evidence type="ECO:0000256" key="22">
    <source>
        <dbReference type="ARBA" id="ARBA00047681"/>
    </source>
</evidence>
<keyword evidence="13 24" id="KW-0067">ATP-binding</keyword>
<evidence type="ECO:0000256" key="1">
    <source>
        <dbReference type="ARBA" id="ARBA00001936"/>
    </source>
</evidence>
<dbReference type="SMART" id="SM00467">
    <property type="entry name" value="GS"/>
    <property type="match status" value="1"/>
</dbReference>
<keyword evidence="12" id="KW-0418">Kinase</keyword>
<feature type="domain" description="Protein kinase" evidence="28">
    <location>
        <begin position="214"/>
        <end position="457"/>
    </location>
</feature>
<dbReference type="FunFam" id="3.30.200.20:FF:000064">
    <property type="entry name" value="Receptor protein serine/threonine kinase"/>
    <property type="match status" value="1"/>
</dbReference>
<dbReference type="GO" id="GO:0007507">
    <property type="term" value="P:heart development"/>
    <property type="evidence" value="ECO:0007669"/>
    <property type="project" value="TreeGrafter"/>
</dbReference>
<comment type="cofactor">
    <cofactor evidence="1">
        <name>Mn(2+)</name>
        <dbReference type="ChEBI" id="CHEBI:29035"/>
    </cofactor>
</comment>
<reference evidence="30 31" key="1">
    <citation type="journal article" date="2018" name="Nat. Ecol. Evol.">
        <title>Shark genomes provide insights into elasmobranch evolution and the origin of vertebrates.</title>
        <authorList>
            <person name="Hara Y"/>
            <person name="Yamaguchi K"/>
            <person name="Onimaru K"/>
            <person name="Kadota M"/>
            <person name="Koyanagi M"/>
            <person name="Keeley SD"/>
            <person name="Tatsumi K"/>
            <person name="Tanaka K"/>
            <person name="Motone F"/>
            <person name="Kageyama Y"/>
            <person name="Nozu R"/>
            <person name="Adachi N"/>
            <person name="Nishimura O"/>
            <person name="Nakagawa R"/>
            <person name="Tanegashima C"/>
            <person name="Kiyatake I"/>
            <person name="Matsumoto R"/>
            <person name="Murakumo K"/>
            <person name="Nishida K"/>
            <person name="Terakita A"/>
            <person name="Kuratani S"/>
            <person name="Sato K"/>
            <person name="Hyodo S Kuraku.S."/>
        </authorList>
    </citation>
    <scope>NUCLEOTIDE SEQUENCE [LARGE SCALE GENOMIC DNA]</scope>
</reference>
<organism evidence="30 31">
    <name type="scientific">Chiloscyllium punctatum</name>
    <name type="common">Brownbanded bambooshark</name>
    <name type="synonym">Hemiscyllium punctatum</name>
    <dbReference type="NCBI Taxonomy" id="137246"/>
    <lineage>
        <taxon>Eukaryota</taxon>
        <taxon>Metazoa</taxon>
        <taxon>Chordata</taxon>
        <taxon>Craniata</taxon>
        <taxon>Vertebrata</taxon>
        <taxon>Chondrichthyes</taxon>
        <taxon>Elasmobranchii</taxon>
        <taxon>Galeomorphii</taxon>
        <taxon>Galeoidea</taxon>
        <taxon>Orectolobiformes</taxon>
        <taxon>Hemiscylliidae</taxon>
        <taxon>Chiloscyllium</taxon>
    </lineage>
</organism>
<comment type="subcellular location">
    <subcellularLocation>
        <location evidence="3">Membrane</location>
        <topology evidence="3">Single-pass type I membrane protein</topology>
    </subcellularLocation>
</comment>
<dbReference type="InterPro" id="IPR011009">
    <property type="entry name" value="Kinase-like_dom_sf"/>
</dbReference>
<dbReference type="GO" id="GO:0004675">
    <property type="term" value="F:transmembrane receptor protein serine/threonine kinase activity"/>
    <property type="evidence" value="ECO:0007669"/>
    <property type="project" value="UniProtKB-EC"/>
</dbReference>
<dbReference type="InterPro" id="IPR003605">
    <property type="entry name" value="GS_dom"/>
</dbReference>
<dbReference type="Pfam" id="PF08515">
    <property type="entry name" value="TGF_beta_GS"/>
    <property type="match status" value="1"/>
</dbReference>
<evidence type="ECO:0000256" key="4">
    <source>
        <dbReference type="ARBA" id="ARBA00009605"/>
    </source>
</evidence>
<dbReference type="SUPFAM" id="SSF57302">
    <property type="entry name" value="Snake toxin-like"/>
    <property type="match status" value="1"/>
</dbReference>
<evidence type="ECO:0000256" key="18">
    <source>
        <dbReference type="ARBA" id="ARBA00023180"/>
    </source>
</evidence>
<evidence type="ECO:0000256" key="7">
    <source>
        <dbReference type="ARBA" id="ARBA00022679"/>
    </source>
</evidence>
<evidence type="ECO:0000256" key="5">
    <source>
        <dbReference type="ARBA" id="ARBA00012401"/>
    </source>
</evidence>
<dbReference type="Gene3D" id="2.10.60.10">
    <property type="entry name" value="CD59"/>
    <property type="match status" value="1"/>
</dbReference>
<dbReference type="STRING" id="137246.A0A401RV67"/>
<evidence type="ECO:0000256" key="26">
    <source>
        <dbReference type="SAM" id="Phobius"/>
    </source>
</evidence>
<evidence type="ECO:0000256" key="13">
    <source>
        <dbReference type="ARBA" id="ARBA00022840"/>
    </source>
</evidence>
<dbReference type="OMA" id="QCIVEDY"/>
<dbReference type="SUPFAM" id="SSF56112">
    <property type="entry name" value="Protein kinase-like (PK-like)"/>
    <property type="match status" value="1"/>
</dbReference>
<feature type="domain" description="GS" evidence="29">
    <location>
        <begin position="184"/>
        <end position="213"/>
    </location>
</feature>
<dbReference type="PROSITE" id="PS00108">
    <property type="entry name" value="PROTEIN_KINASE_ST"/>
    <property type="match status" value="1"/>
</dbReference>
<dbReference type="PANTHER" id="PTHR23255:SF69">
    <property type="entry name" value="ACTIVIN RECEPTOR TYPE-1"/>
    <property type="match status" value="1"/>
</dbReference>
<dbReference type="Proteomes" id="UP000287033">
    <property type="component" value="Unassembled WGS sequence"/>
</dbReference>
<keyword evidence="6 25" id="KW-0723">Serine/threonine-protein kinase</keyword>
<keyword evidence="14" id="KW-0460">Magnesium</keyword>
<evidence type="ECO:0000256" key="23">
    <source>
        <dbReference type="ARBA" id="ARBA00048773"/>
    </source>
</evidence>
<dbReference type="SMART" id="SM00220">
    <property type="entry name" value="S_TKc"/>
    <property type="match status" value="1"/>
</dbReference>
<dbReference type="InterPro" id="IPR001245">
    <property type="entry name" value="Ser-Thr/Tyr_kinase_cat_dom"/>
</dbReference>
<dbReference type="GO" id="GO:0070724">
    <property type="term" value="C:BMP receptor complex"/>
    <property type="evidence" value="ECO:0007669"/>
    <property type="project" value="TreeGrafter"/>
</dbReference>
<dbReference type="Gene3D" id="3.30.200.20">
    <property type="entry name" value="Phosphorylase Kinase, domain 1"/>
    <property type="match status" value="1"/>
</dbReference>
<keyword evidence="8 26" id="KW-0812">Transmembrane</keyword>
<evidence type="ECO:0000256" key="20">
    <source>
        <dbReference type="ARBA" id="ARBA00039914"/>
    </source>
</evidence>
<proteinExistence type="inferred from homology"/>
<dbReference type="EC" id="2.7.11.30" evidence="5"/>
<dbReference type="InterPro" id="IPR008271">
    <property type="entry name" value="Ser/Thr_kinase_AS"/>
</dbReference>
<dbReference type="PROSITE" id="PS00107">
    <property type="entry name" value="PROTEIN_KINASE_ATP"/>
    <property type="match status" value="1"/>
</dbReference>
<evidence type="ECO:0000256" key="3">
    <source>
        <dbReference type="ARBA" id="ARBA00004479"/>
    </source>
</evidence>
<dbReference type="GO" id="GO:0005524">
    <property type="term" value="F:ATP binding"/>
    <property type="evidence" value="ECO:0007669"/>
    <property type="project" value="UniProtKB-UniRule"/>
</dbReference>
<comment type="caution">
    <text evidence="30">The sequence shown here is derived from an EMBL/GenBank/DDBJ whole genome shotgun (WGS) entry which is preliminary data.</text>
</comment>
<dbReference type="PROSITE" id="PS50011">
    <property type="entry name" value="PROTEIN_KINASE_DOM"/>
    <property type="match status" value="1"/>
</dbReference>
<dbReference type="FunFam" id="2.10.60.10:FF:000008">
    <property type="entry name" value="Serine/threonine-protein kinase receptor"/>
    <property type="match status" value="1"/>
</dbReference>
<dbReference type="AlphaFoldDB" id="A0A401RV67"/>
<comment type="cofactor">
    <cofactor evidence="2">
        <name>Mg(2+)</name>
        <dbReference type="ChEBI" id="CHEBI:18420"/>
    </cofactor>
</comment>
<evidence type="ECO:0000256" key="17">
    <source>
        <dbReference type="ARBA" id="ARBA00023170"/>
    </source>
</evidence>
<dbReference type="Pfam" id="PF07714">
    <property type="entry name" value="PK_Tyr_Ser-Thr"/>
    <property type="match status" value="1"/>
</dbReference>
<keyword evidence="9" id="KW-0479">Metal-binding</keyword>
<dbReference type="CDD" id="cd23535">
    <property type="entry name" value="TFP_LU_ECD_ALK2"/>
    <property type="match status" value="1"/>
</dbReference>
<dbReference type="EMBL" id="BEZZ01000005">
    <property type="protein sequence ID" value="GCC22047.1"/>
    <property type="molecule type" value="Genomic_DNA"/>
</dbReference>
<evidence type="ECO:0000256" key="25">
    <source>
        <dbReference type="RuleBase" id="RU000304"/>
    </source>
</evidence>
<dbReference type="PROSITE" id="PS51256">
    <property type="entry name" value="GS"/>
    <property type="match status" value="1"/>
</dbReference>
<keyword evidence="11 24" id="KW-0547">Nucleotide-binding</keyword>
<dbReference type="InterPro" id="IPR045860">
    <property type="entry name" value="Snake_toxin-like_sf"/>
</dbReference>
<keyword evidence="17" id="KW-0675">Receptor</keyword>